<organism evidence="1 2">
    <name type="scientific">Penicillium nordicum</name>
    <dbReference type="NCBI Taxonomy" id="229535"/>
    <lineage>
        <taxon>Eukaryota</taxon>
        <taxon>Fungi</taxon>
        <taxon>Dikarya</taxon>
        <taxon>Ascomycota</taxon>
        <taxon>Pezizomycotina</taxon>
        <taxon>Eurotiomycetes</taxon>
        <taxon>Eurotiomycetidae</taxon>
        <taxon>Eurotiales</taxon>
        <taxon>Aspergillaceae</taxon>
        <taxon>Penicillium</taxon>
    </lineage>
</organism>
<dbReference type="OrthoDB" id="3938867at2759"/>
<evidence type="ECO:0000313" key="2">
    <source>
        <dbReference type="Proteomes" id="UP000037696"/>
    </source>
</evidence>
<dbReference type="STRING" id="229535.A0A0M8P2X0"/>
<reference evidence="1 2" key="1">
    <citation type="submission" date="2015-08" db="EMBL/GenBank/DDBJ databases">
        <title>Genome sequencing of Penicillium nordicum.</title>
        <authorList>
            <person name="Nguyen H.D."/>
            <person name="Seifert K.A."/>
        </authorList>
    </citation>
    <scope>NUCLEOTIDE SEQUENCE [LARGE SCALE GENOMIC DNA]</scope>
    <source>
        <strain evidence="1 2">DAOMC 185683</strain>
    </source>
</reference>
<protein>
    <submittedName>
        <fullName evidence="1">Uncharacterized protein</fullName>
    </submittedName>
</protein>
<gene>
    <name evidence="1" type="ORF">ACN38_g9861</name>
</gene>
<name>A0A0M8P2X0_9EURO</name>
<proteinExistence type="predicted"/>
<dbReference type="EMBL" id="LHQQ01000209">
    <property type="protein sequence ID" value="KOS39300.1"/>
    <property type="molecule type" value="Genomic_DNA"/>
</dbReference>
<evidence type="ECO:0000313" key="1">
    <source>
        <dbReference type="EMBL" id="KOS39300.1"/>
    </source>
</evidence>
<dbReference type="Proteomes" id="UP000037696">
    <property type="component" value="Unassembled WGS sequence"/>
</dbReference>
<dbReference type="AlphaFoldDB" id="A0A0M8P2X0"/>
<keyword evidence="2" id="KW-1185">Reference proteome</keyword>
<accession>A0A0M8P2X0</accession>
<comment type="caution">
    <text evidence="1">The sequence shown here is derived from an EMBL/GenBank/DDBJ whole genome shotgun (WGS) entry which is preliminary data.</text>
</comment>
<sequence>MCTRGLEIVRFNRRYYIRHHRCDSYFEDLGKKIVASIPVDDGLYKEWLESMQVEYAAKEIALERSVYEIRDGSEPDYSEFHEFYVLPSELPRLGHDFGYVYTIDLDREVLSINHSIHWKLTNIPRQVDPWLRAIADCIYPNNFTISPNLCPEEYLVSLDLELPERNGNIAYDFRVVYPKANIGDVRKAFLTYVLANTIIGYKEEIIRYGREWGPASFPFRELVFALVSIASDQAKFRSFPAQHCDPRACSLWRCESNHLGKLPGWLTGEWVEKWASDDAPLLEFGSSSHRPGEPPGVSPIETKYWMGDVLVSLALSIDGDAVSKAVTWGIEQGRSKFQIVVISLFEVIFAEVSVSNGMGPFIQISDPVYLSPLRKRYGLSTHVLERPEATPGMTRRHRRGVLILNSDCTGTVARLQGQFPGLAALVNFFEVAASRQAASKPTSIFPPELYDMILDFVDYDTWKTCLLVSTVFRSSCIRKYRVDDRTRIVAGPFRRIRRHRYYKGPLMCFDFENIQTGQILPMMSVSDCYGMEEFNWMPVIGSSRKALMLDANIQFEPAGDVPVEADEDTWNF</sequence>